<comment type="caution">
    <text evidence="3">The sequence shown here is derived from an EMBL/GenBank/DDBJ whole genome shotgun (WGS) entry which is preliminary data.</text>
</comment>
<dbReference type="Pfam" id="PF02517">
    <property type="entry name" value="Rce1-like"/>
    <property type="match status" value="1"/>
</dbReference>
<dbReference type="InterPro" id="IPR042150">
    <property type="entry name" value="MmRce1-like"/>
</dbReference>
<dbReference type="InterPro" id="IPR003675">
    <property type="entry name" value="Rce1/LyrA-like_dom"/>
</dbReference>
<keyword evidence="3" id="KW-0645">Protease</keyword>
<keyword evidence="1" id="KW-0812">Transmembrane</keyword>
<protein>
    <submittedName>
        <fullName evidence="3">CPBP family intramembrane metalloprotease</fullName>
    </submittedName>
</protein>
<evidence type="ECO:0000313" key="4">
    <source>
        <dbReference type="Proteomes" id="UP001309448"/>
    </source>
</evidence>
<organism evidence="3 4">
    <name type="scientific">Bacillus paramycoides</name>
    <dbReference type="NCBI Taxonomy" id="2026194"/>
    <lineage>
        <taxon>Bacteria</taxon>
        <taxon>Bacillati</taxon>
        <taxon>Bacillota</taxon>
        <taxon>Bacilli</taxon>
        <taxon>Bacillales</taxon>
        <taxon>Bacillaceae</taxon>
        <taxon>Bacillus</taxon>
        <taxon>Bacillus cereus group</taxon>
    </lineage>
</organism>
<dbReference type="Proteomes" id="UP001309448">
    <property type="component" value="Unassembled WGS sequence"/>
</dbReference>
<dbReference type="PANTHER" id="PTHR35797">
    <property type="entry name" value="PROTEASE-RELATED"/>
    <property type="match status" value="1"/>
</dbReference>
<feature type="transmembrane region" description="Helical" evidence="1">
    <location>
        <begin position="208"/>
        <end position="225"/>
    </location>
</feature>
<feature type="domain" description="CAAX prenyl protease 2/Lysostaphin resistance protein A-like" evidence="2">
    <location>
        <begin position="120"/>
        <end position="220"/>
    </location>
</feature>
<reference evidence="3 4" key="1">
    <citation type="submission" date="2023-03" db="EMBL/GenBank/DDBJ databases">
        <title>Bacillus Genome Sequencing.</title>
        <authorList>
            <person name="Dunlap C."/>
        </authorList>
    </citation>
    <scope>NUCLEOTIDE SEQUENCE [LARGE SCALE GENOMIC DNA]</scope>
    <source>
        <strain evidence="3 4">B-615</strain>
    </source>
</reference>
<evidence type="ECO:0000259" key="2">
    <source>
        <dbReference type="Pfam" id="PF02517"/>
    </source>
</evidence>
<keyword evidence="3" id="KW-0482">Metalloprotease</keyword>
<keyword evidence="3" id="KW-0378">Hydrolase</keyword>
<feature type="transmembrane region" description="Helical" evidence="1">
    <location>
        <begin position="85"/>
        <end position="108"/>
    </location>
</feature>
<gene>
    <name evidence="3" type="ORF">P4U88_28160</name>
</gene>
<keyword evidence="1" id="KW-1133">Transmembrane helix</keyword>
<keyword evidence="1" id="KW-0472">Membrane</keyword>
<feature type="transmembrane region" description="Helical" evidence="1">
    <location>
        <begin position="231"/>
        <end position="252"/>
    </location>
</feature>
<feature type="transmembrane region" description="Helical" evidence="1">
    <location>
        <begin position="120"/>
        <end position="140"/>
    </location>
</feature>
<dbReference type="EMBL" id="JARMDB010000049">
    <property type="protein sequence ID" value="MED1569608.1"/>
    <property type="molecule type" value="Genomic_DNA"/>
</dbReference>
<proteinExistence type="predicted"/>
<sequence>MKSAVSPRPLSGFLGLVFAFAIPFWVVGAMTGSMKGLPMNLPTSALMFVCPAITAAILVYKQDRTKGVKRLLARVLDYKRIKHKIWYIPIIFIIPLIGLLSYAILRMLGLPLSGVQTPLLALPLLFILFFISATFEELGWMGYAIEPMQERWGALGAGLILGCVWGIWHVIPLIEAHHSPAWIAAWFLGTVTARVIIVWVYNNTEKSIFASIIIHAMLNVTDSFLPSYDASYVPGITGVVTTLAAIIVTFLWGSRTLAQFRYA</sequence>
<dbReference type="GO" id="GO:0008237">
    <property type="term" value="F:metallopeptidase activity"/>
    <property type="evidence" value="ECO:0007669"/>
    <property type="project" value="UniProtKB-KW"/>
</dbReference>
<accession>A0ABU6N3D9</accession>
<feature type="transmembrane region" description="Helical" evidence="1">
    <location>
        <begin position="183"/>
        <end position="201"/>
    </location>
</feature>
<dbReference type="RefSeq" id="WP_327922106.1">
    <property type="nucleotide sequence ID" value="NZ_JARMDB010000049.1"/>
</dbReference>
<dbReference type="PANTHER" id="PTHR35797:SF1">
    <property type="entry name" value="PROTEASE"/>
    <property type="match status" value="1"/>
</dbReference>
<feature type="transmembrane region" description="Helical" evidence="1">
    <location>
        <begin position="43"/>
        <end position="60"/>
    </location>
</feature>
<feature type="transmembrane region" description="Helical" evidence="1">
    <location>
        <begin position="152"/>
        <end position="171"/>
    </location>
</feature>
<name>A0ABU6N3D9_9BACI</name>
<evidence type="ECO:0000313" key="3">
    <source>
        <dbReference type="EMBL" id="MED1569608.1"/>
    </source>
</evidence>
<keyword evidence="4" id="KW-1185">Reference proteome</keyword>
<evidence type="ECO:0000256" key="1">
    <source>
        <dbReference type="SAM" id="Phobius"/>
    </source>
</evidence>
<feature type="transmembrane region" description="Helical" evidence="1">
    <location>
        <begin position="12"/>
        <end position="31"/>
    </location>
</feature>